<evidence type="ECO:0000256" key="1">
    <source>
        <dbReference type="SAM" id="MobiDB-lite"/>
    </source>
</evidence>
<evidence type="ECO:0000313" key="2">
    <source>
        <dbReference type="EMBL" id="GLS15902.1"/>
    </source>
</evidence>
<feature type="compositionally biased region" description="Basic and acidic residues" evidence="1">
    <location>
        <begin position="77"/>
        <end position="86"/>
    </location>
</feature>
<gene>
    <name evidence="2" type="ORF">GCM10007935_33390</name>
</gene>
<dbReference type="InterPro" id="IPR007236">
    <property type="entry name" value="SlyX"/>
</dbReference>
<dbReference type="Pfam" id="PF04102">
    <property type="entry name" value="SlyX"/>
    <property type="match status" value="1"/>
</dbReference>
<feature type="region of interest" description="Disordered" evidence="1">
    <location>
        <begin position="1"/>
        <end position="23"/>
    </location>
</feature>
<dbReference type="Gene3D" id="1.20.5.300">
    <property type="match status" value="1"/>
</dbReference>
<comment type="caution">
    <text evidence="2">The sequence shown here is derived from an EMBL/GenBank/DDBJ whole genome shotgun (WGS) entry which is preliminary data.</text>
</comment>
<protein>
    <recommendedName>
        <fullName evidence="4">SlyX protein</fullName>
    </recommendedName>
</protein>
<organism evidence="2 3">
    <name type="scientific">Hydrogenophaga electricum</name>
    <dbReference type="NCBI Taxonomy" id="1230953"/>
    <lineage>
        <taxon>Bacteria</taxon>
        <taxon>Pseudomonadati</taxon>
        <taxon>Pseudomonadota</taxon>
        <taxon>Betaproteobacteria</taxon>
        <taxon>Burkholderiales</taxon>
        <taxon>Comamonadaceae</taxon>
        <taxon>Hydrogenophaga</taxon>
    </lineage>
</organism>
<dbReference type="PANTHER" id="PTHR36508:SF1">
    <property type="entry name" value="PROTEIN SLYX"/>
    <property type="match status" value="1"/>
</dbReference>
<reference evidence="3" key="1">
    <citation type="journal article" date="2019" name="Int. J. Syst. Evol. Microbiol.">
        <title>The Global Catalogue of Microorganisms (GCM) 10K type strain sequencing project: providing services to taxonomists for standard genome sequencing and annotation.</title>
        <authorList>
            <consortium name="The Broad Institute Genomics Platform"/>
            <consortium name="The Broad Institute Genome Sequencing Center for Infectious Disease"/>
            <person name="Wu L."/>
            <person name="Ma J."/>
        </authorList>
    </citation>
    <scope>NUCLEOTIDE SEQUENCE [LARGE SCALE GENOMIC DNA]</scope>
    <source>
        <strain evidence="3">NBRC 109341</strain>
    </source>
</reference>
<dbReference type="PANTHER" id="PTHR36508">
    <property type="entry name" value="PROTEIN SLYX"/>
    <property type="match status" value="1"/>
</dbReference>
<evidence type="ECO:0008006" key="4">
    <source>
        <dbReference type="Google" id="ProtNLM"/>
    </source>
</evidence>
<feature type="region of interest" description="Disordered" evidence="1">
    <location>
        <begin position="63"/>
        <end position="86"/>
    </location>
</feature>
<proteinExistence type="predicted"/>
<dbReference type="RefSeq" id="WP_284308714.1">
    <property type="nucleotide sequence ID" value="NZ_BSPB01000037.1"/>
</dbReference>
<name>A0ABQ6C6D7_9BURK</name>
<dbReference type="Proteomes" id="UP001156903">
    <property type="component" value="Unassembled WGS sequence"/>
</dbReference>
<feature type="compositionally biased region" description="Polar residues" evidence="1">
    <location>
        <begin position="8"/>
        <end position="18"/>
    </location>
</feature>
<accession>A0ABQ6C6D7</accession>
<dbReference type="EMBL" id="BSPB01000037">
    <property type="protein sequence ID" value="GLS15902.1"/>
    <property type="molecule type" value="Genomic_DNA"/>
</dbReference>
<sequence>MASDSSHRAQATGSTASADDTERRLEQLEVRNGFAEDLLDTLNALVARQQAQIERLQAEVAELRRRREDDTGPAWRSLRDELPPHY</sequence>
<keyword evidence="3" id="KW-1185">Reference proteome</keyword>
<evidence type="ECO:0000313" key="3">
    <source>
        <dbReference type="Proteomes" id="UP001156903"/>
    </source>
</evidence>